<dbReference type="GO" id="GO:0050660">
    <property type="term" value="F:flavin adenine dinucleotide binding"/>
    <property type="evidence" value="ECO:0007669"/>
    <property type="project" value="InterPro"/>
</dbReference>
<dbReference type="InterPro" id="IPR004925">
    <property type="entry name" value="HpaB/PvcC/4-BUDH"/>
</dbReference>
<dbReference type="Pfam" id="PF03241">
    <property type="entry name" value="HpaB"/>
    <property type="match status" value="1"/>
</dbReference>
<evidence type="ECO:0000256" key="4">
    <source>
        <dbReference type="PIRSR" id="PIRSR000331-1"/>
    </source>
</evidence>
<dbReference type="Gene3D" id="2.40.110.10">
    <property type="entry name" value="Butyryl-CoA Dehydrogenase, subunit A, domain 2"/>
    <property type="match status" value="1"/>
</dbReference>
<feature type="binding site" evidence="4">
    <location>
        <begin position="104"/>
        <end position="108"/>
    </location>
    <ligand>
        <name>substrate</name>
    </ligand>
</feature>
<feature type="binding site" evidence="5">
    <location>
        <begin position="457"/>
        <end position="460"/>
    </location>
    <ligand>
        <name>FAD</name>
        <dbReference type="ChEBI" id="CHEBI:57692"/>
    </ligand>
</feature>
<keyword evidence="9" id="KW-1185">Reference proteome</keyword>
<dbReference type="OrthoDB" id="9785230at2"/>
<dbReference type="PIRSF" id="PIRSF000331">
    <property type="entry name" value="HpaA_HpaB"/>
    <property type="match status" value="1"/>
</dbReference>
<reference evidence="9" key="2">
    <citation type="journal article" date="2019" name="MicrobiologyOpen">
        <title>High-quality draft genome sequence of Gaiella occulta isolated from a 150 meter deep mineral water borehole and comparison with the genome sequences of other deep-branching lineages of the phylum Actinobacteria.</title>
        <authorList>
            <person name="Severino R."/>
            <person name="Froufe H.J.C."/>
            <person name="Barroso C."/>
            <person name="Albuquerque L."/>
            <person name="Lobo-da-Cunha A."/>
            <person name="da Costa M.S."/>
            <person name="Egas C."/>
        </authorList>
    </citation>
    <scope>NUCLEOTIDE SEQUENCE [LARGE SCALE GENOMIC DNA]</scope>
    <source>
        <strain evidence="9">F2-233</strain>
    </source>
</reference>
<dbReference type="GO" id="GO:0010124">
    <property type="term" value="P:phenylacetate catabolic process"/>
    <property type="evidence" value="ECO:0007669"/>
    <property type="project" value="InterPro"/>
</dbReference>
<evidence type="ECO:0000259" key="7">
    <source>
        <dbReference type="Pfam" id="PF11794"/>
    </source>
</evidence>
<evidence type="ECO:0000256" key="5">
    <source>
        <dbReference type="PIRSR" id="PIRSR000331-2"/>
    </source>
</evidence>
<dbReference type="GO" id="GO:0016712">
    <property type="term" value="F:oxidoreductase activity, acting on paired donors, with incorporation or reduction of molecular oxygen, reduced flavin or flavoprotein as one donor, and incorporation of one atom of oxygen"/>
    <property type="evidence" value="ECO:0007669"/>
    <property type="project" value="InterPro"/>
</dbReference>
<dbReference type="NCBIfam" id="TIGR02309">
    <property type="entry name" value="HpaB-1"/>
    <property type="match status" value="1"/>
</dbReference>
<comment type="caution">
    <text evidence="8">The sequence shown here is derived from an EMBL/GenBank/DDBJ whole genome shotgun (WGS) entry which is preliminary data.</text>
</comment>
<dbReference type="InterPro" id="IPR036250">
    <property type="entry name" value="AcylCo_DH-like_C"/>
</dbReference>
<evidence type="ECO:0000256" key="2">
    <source>
        <dbReference type="ARBA" id="ARBA00022827"/>
    </source>
</evidence>
<dbReference type="GO" id="GO:0016627">
    <property type="term" value="F:oxidoreductase activity, acting on the CH-CH group of donors"/>
    <property type="evidence" value="ECO:0007669"/>
    <property type="project" value="InterPro"/>
</dbReference>
<feature type="binding site" evidence="5">
    <location>
        <begin position="156"/>
        <end position="159"/>
    </location>
    <ligand>
        <name>FAD</name>
        <dbReference type="ChEBI" id="CHEBI:57692"/>
    </ligand>
</feature>
<feature type="binding site" evidence="4">
    <location>
        <begin position="206"/>
        <end position="207"/>
    </location>
    <ligand>
        <name>substrate</name>
    </ligand>
</feature>
<gene>
    <name evidence="8" type="ORF">Gocc_1936</name>
</gene>
<evidence type="ECO:0000256" key="3">
    <source>
        <dbReference type="ARBA" id="ARBA00023002"/>
    </source>
</evidence>
<evidence type="ECO:0000313" key="9">
    <source>
        <dbReference type="Proteomes" id="UP000254134"/>
    </source>
</evidence>
<dbReference type="SUPFAM" id="SSF47203">
    <property type="entry name" value="Acyl-CoA dehydrogenase C-terminal domain-like"/>
    <property type="match status" value="1"/>
</dbReference>
<dbReference type="Gene3D" id="1.20.140.10">
    <property type="entry name" value="Butyryl-CoA Dehydrogenase, subunit A, domain 3"/>
    <property type="match status" value="1"/>
</dbReference>
<accession>A0A7M2YX97</accession>
<name>A0A7M2YX97_9ACTN</name>
<organism evidence="8 9">
    <name type="scientific">Gaiella occulta</name>
    <dbReference type="NCBI Taxonomy" id="1002870"/>
    <lineage>
        <taxon>Bacteria</taxon>
        <taxon>Bacillati</taxon>
        <taxon>Actinomycetota</taxon>
        <taxon>Thermoleophilia</taxon>
        <taxon>Gaiellales</taxon>
        <taxon>Gaiellaceae</taxon>
        <taxon>Gaiella</taxon>
    </lineage>
</organism>
<dbReference type="InterPro" id="IPR024719">
    <property type="entry name" value="HpaB/PvcC/4-BUDH_C"/>
</dbReference>
<keyword evidence="2 5" id="KW-0274">FAD</keyword>
<dbReference type="InterPro" id="IPR012687">
    <property type="entry name" value="HpaB_Deino-type"/>
</dbReference>
<dbReference type="EMBL" id="QQZY01000004">
    <property type="protein sequence ID" value="RDI74360.1"/>
    <property type="molecule type" value="Genomic_DNA"/>
</dbReference>
<dbReference type="Proteomes" id="UP000254134">
    <property type="component" value="Unassembled WGS sequence"/>
</dbReference>
<evidence type="ECO:0000256" key="1">
    <source>
        <dbReference type="ARBA" id="ARBA00022630"/>
    </source>
</evidence>
<feature type="binding site" evidence="5">
    <location>
        <begin position="150"/>
        <end position="152"/>
    </location>
    <ligand>
        <name>FAD</name>
        <dbReference type="ChEBI" id="CHEBI:57692"/>
    </ligand>
</feature>
<feature type="domain" description="HpaB/PvcC/4-BUDH N-terminal" evidence="7">
    <location>
        <begin position="5"/>
        <end position="275"/>
    </location>
</feature>
<dbReference type="Pfam" id="PF11794">
    <property type="entry name" value="HpaB_N"/>
    <property type="match status" value="1"/>
</dbReference>
<feature type="domain" description="HpaB/PvcC/4-BUDH C-terminal" evidence="6">
    <location>
        <begin position="286"/>
        <end position="482"/>
    </location>
</feature>
<sequence length="500" mass="56269">MPARTGKQFIEALNSSRRDVQIHGERVTERVGEHAAFRGIVESYARLYDMQHDPDLRDVLTYPSPTTGDPVSVSFLQPQTREDLARRREMMKLWADWSLGTLGRTGDYLNSAVMAMAAAADWFGQKDARFGENVRNYYEYVRENDLLLTHTLINPQANRSASAAGQTDPYLAARIVRETDSGIIIRGARMLATIGPIADEILVFPSTVLRDSSDDEPYANAFALPCDTPGMRFLCRESFDYGRGHFDHPLASRFEEMDAVVIFDDVEVPWERCFMVRSPELLHGGRLYYETDAMVHMTHQVVTRTTAKTEALLGLVAKMVDAISIGEFQHVQEKLAEVIMALEILRGLTRAAEADAEIGRWGLMAPAWAPLNTARNWYPRTYPELREIVWKLGASGIFGVPTEADLTGTARDDVERYLQCASLGGVERVRLFRLAWDWALSSFAGRQEAYEYFFFGDPVRMAGAYVRSHDLAPYEARIDEFLHRDEAGAEAEGAETVVTT</sequence>
<feature type="binding site" evidence="5">
    <location>
        <position position="193"/>
    </location>
    <ligand>
        <name>FAD</name>
        <dbReference type="ChEBI" id="CHEBI:57692"/>
    </ligand>
</feature>
<dbReference type="PANTHER" id="PTHR36117">
    <property type="entry name" value="4-HYDROXYPHENYLACETATE 3-MONOOXYGENASE-RELATED"/>
    <property type="match status" value="1"/>
</dbReference>
<dbReference type="AlphaFoldDB" id="A0A7M2YX97"/>
<dbReference type="SUPFAM" id="SSF56645">
    <property type="entry name" value="Acyl-CoA dehydrogenase NM domain-like"/>
    <property type="match status" value="1"/>
</dbReference>
<proteinExistence type="predicted"/>
<dbReference type="PANTHER" id="PTHR36117:SF3">
    <property type="entry name" value="4-HYDROXYPHENYLACETATE 3-MONOOXYGENASE-RELATED"/>
    <property type="match status" value="1"/>
</dbReference>
<dbReference type="RefSeq" id="WP_114796358.1">
    <property type="nucleotide sequence ID" value="NZ_QQZY01000004.1"/>
</dbReference>
<dbReference type="InterPro" id="IPR009100">
    <property type="entry name" value="AcylCoA_DH/oxidase_NM_dom_sf"/>
</dbReference>
<keyword evidence="1" id="KW-0285">Flavoprotein</keyword>
<dbReference type="Gene3D" id="1.10.3140.10">
    <property type="entry name" value="4-hydroxybutyryl-coa dehydratase, domain 1"/>
    <property type="match status" value="1"/>
</dbReference>
<evidence type="ECO:0000313" key="8">
    <source>
        <dbReference type="EMBL" id="RDI74360.1"/>
    </source>
</evidence>
<keyword evidence="8" id="KW-0503">Monooxygenase</keyword>
<feature type="binding site" evidence="4">
    <location>
        <position position="150"/>
    </location>
    <ligand>
        <name>substrate</name>
    </ligand>
</feature>
<reference evidence="8 9" key="1">
    <citation type="submission" date="2018-07" db="EMBL/GenBank/DDBJ databases">
        <title>High-quality-draft genome sequence of Gaiella occulta.</title>
        <authorList>
            <person name="Severino R."/>
            <person name="Froufe H.J.C."/>
            <person name="Rainey F.A."/>
            <person name="Barroso C."/>
            <person name="Albuquerque L."/>
            <person name="Lobo-Da-Cunha A."/>
            <person name="Da Costa M.S."/>
            <person name="Egas C."/>
        </authorList>
    </citation>
    <scope>NUCLEOTIDE SEQUENCE [LARGE SCALE GENOMIC DNA]</scope>
    <source>
        <strain evidence="8 9">F2-233</strain>
    </source>
</reference>
<evidence type="ECO:0000259" key="6">
    <source>
        <dbReference type="Pfam" id="PF03241"/>
    </source>
</evidence>
<dbReference type="InterPro" id="IPR046373">
    <property type="entry name" value="Acyl-CoA_Oxase/DH_mid-dom_sf"/>
</dbReference>
<dbReference type="InterPro" id="IPR024674">
    <property type="entry name" value="HpaB/PvcC/4-BUDH_N"/>
</dbReference>
<keyword evidence="3" id="KW-0560">Oxidoreductase</keyword>
<protein>
    <submittedName>
        <fullName evidence="8">HpaB-1: 4-hydroxyphenylacetate 3-monooxygenase, oxygenase component</fullName>
    </submittedName>
</protein>